<feature type="signal peptide" evidence="1">
    <location>
        <begin position="1"/>
        <end position="24"/>
    </location>
</feature>
<reference evidence="2 3" key="1">
    <citation type="journal article" date="2016" name="Nat. Commun.">
        <title>Thousands of microbial genomes shed light on interconnected biogeochemical processes in an aquifer system.</title>
        <authorList>
            <person name="Anantharaman K."/>
            <person name="Brown C.T."/>
            <person name="Hug L.A."/>
            <person name="Sharon I."/>
            <person name="Castelle C.J."/>
            <person name="Probst A.J."/>
            <person name="Thomas B.C."/>
            <person name="Singh A."/>
            <person name="Wilkins M.J."/>
            <person name="Karaoz U."/>
            <person name="Brodie E.L."/>
            <person name="Williams K.H."/>
            <person name="Hubbard S.S."/>
            <person name="Banfield J.F."/>
        </authorList>
    </citation>
    <scope>NUCLEOTIDE SEQUENCE [LARGE SCALE GENOMIC DNA]</scope>
</reference>
<comment type="caution">
    <text evidence="2">The sequence shown here is derived from an EMBL/GenBank/DDBJ whole genome shotgun (WGS) entry which is preliminary data.</text>
</comment>
<sequence>MDKYIKIFLCLTIGSLMLAGSVKAEPTEEAGLSRDEAIKIISNSDVVKQKLGDLFSFTTGYDLSKINRAKLTPIISYIRVVPKRVPPDGRTILELQAQVEDPSGPKNIAGVKADLSSIGRLASTVLVDNGMFGDKSAGDKIYSTQTSVSPKINLGKKEITVSAANKRGWLALAKTQLDVDKTPLILEATANPARLAVKSKTKVELVVRVDNPGRNQDMAFIYLDMSSLGISSKLALKYVPGSGEVESDLWMGEFVLPENVGPGEYWLPLEIVNQSGGSAFGKIELAVY</sequence>
<name>A0A1F4TMS2_UNCSA</name>
<feature type="chain" id="PRO_5009514596" description="CARDB domain-containing protein" evidence="1">
    <location>
        <begin position="25"/>
        <end position="288"/>
    </location>
</feature>
<dbReference type="Proteomes" id="UP000178951">
    <property type="component" value="Unassembled WGS sequence"/>
</dbReference>
<evidence type="ECO:0008006" key="4">
    <source>
        <dbReference type="Google" id="ProtNLM"/>
    </source>
</evidence>
<dbReference type="STRING" id="1802583.A2311_02810"/>
<evidence type="ECO:0000256" key="1">
    <source>
        <dbReference type="SAM" id="SignalP"/>
    </source>
</evidence>
<evidence type="ECO:0000313" key="2">
    <source>
        <dbReference type="EMBL" id="OGC33869.1"/>
    </source>
</evidence>
<evidence type="ECO:0000313" key="3">
    <source>
        <dbReference type="Proteomes" id="UP000178951"/>
    </source>
</evidence>
<accession>A0A1F4TMS2</accession>
<dbReference type="EMBL" id="MEUF01000053">
    <property type="protein sequence ID" value="OGC33869.1"/>
    <property type="molecule type" value="Genomic_DNA"/>
</dbReference>
<proteinExistence type="predicted"/>
<protein>
    <recommendedName>
        <fullName evidence="4">CARDB domain-containing protein</fullName>
    </recommendedName>
</protein>
<organism evidence="2 3">
    <name type="scientific">candidate division WOR-1 bacterium RIFOXYB2_FULL_48_7</name>
    <dbReference type="NCBI Taxonomy" id="1802583"/>
    <lineage>
        <taxon>Bacteria</taxon>
        <taxon>Bacillati</taxon>
        <taxon>Saganbacteria</taxon>
    </lineage>
</organism>
<gene>
    <name evidence="2" type="ORF">A2311_02810</name>
</gene>
<dbReference type="AlphaFoldDB" id="A0A1F4TMS2"/>
<keyword evidence="1" id="KW-0732">Signal</keyword>